<dbReference type="InterPro" id="IPR016032">
    <property type="entry name" value="Sig_transdc_resp-reg_C-effctor"/>
</dbReference>
<evidence type="ECO:0000259" key="3">
    <source>
        <dbReference type="PROSITE" id="PS50043"/>
    </source>
</evidence>
<evidence type="ECO:0000256" key="1">
    <source>
        <dbReference type="ARBA" id="ARBA00023015"/>
    </source>
</evidence>
<keyword evidence="1" id="KW-0805">Transcription regulation</keyword>
<reference evidence="5" key="1">
    <citation type="journal article" date="2019" name="Int. J. Syst. Evol. Microbiol.">
        <title>The Global Catalogue of Microorganisms (GCM) 10K type strain sequencing project: providing services to taxonomists for standard genome sequencing and annotation.</title>
        <authorList>
            <consortium name="The Broad Institute Genomics Platform"/>
            <consortium name="The Broad Institute Genome Sequencing Center for Infectious Disease"/>
            <person name="Wu L."/>
            <person name="Ma J."/>
        </authorList>
    </citation>
    <scope>NUCLEOTIDE SEQUENCE [LARGE SCALE GENOMIC DNA]</scope>
    <source>
        <strain evidence="5">CCUG 56754</strain>
    </source>
</reference>
<dbReference type="EMBL" id="JBHTKJ010000076">
    <property type="protein sequence ID" value="MFD1040683.1"/>
    <property type="molecule type" value="Genomic_DNA"/>
</dbReference>
<dbReference type="RefSeq" id="WP_390365066.1">
    <property type="nucleotide sequence ID" value="NZ_JBHTKJ010000076.1"/>
</dbReference>
<evidence type="ECO:0000256" key="2">
    <source>
        <dbReference type="ARBA" id="ARBA00023163"/>
    </source>
</evidence>
<proteinExistence type="predicted"/>
<gene>
    <name evidence="4" type="ORF">ACFQ3N_20175</name>
</gene>
<dbReference type="SMART" id="SM00421">
    <property type="entry name" value="HTH_LUXR"/>
    <property type="match status" value="1"/>
</dbReference>
<dbReference type="PRINTS" id="PR00038">
    <property type="entry name" value="HTHLUXR"/>
</dbReference>
<comment type="caution">
    <text evidence="4">The sequence shown here is derived from an EMBL/GenBank/DDBJ whole genome shotgun (WGS) entry which is preliminary data.</text>
</comment>
<dbReference type="Gene3D" id="1.10.10.10">
    <property type="entry name" value="Winged helix-like DNA-binding domain superfamily/Winged helix DNA-binding domain"/>
    <property type="match status" value="1"/>
</dbReference>
<dbReference type="Proteomes" id="UP001597040">
    <property type="component" value="Unassembled WGS sequence"/>
</dbReference>
<name>A0ABW3LRE9_9BACI</name>
<evidence type="ECO:0000313" key="4">
    <source>
        <dbReference type="EMBL" id="MFD1040683.1"/>
    </source>
</evidence>
<evidence type="ECO:0000313" key="5">
    <source>
        <dbReference type="Proteomes" id="UP001597040"/>
    </source>
</evidence>
<dbReference type="PROSITE" id="PS50043">
    <property type="entry name" value="HTH_LUXR_2"/>
    <property type="match status" value="1"/>
</dbReference>
<feature type="domain" description="HTH luxR-type" evidence="3">
    <location>
        <begin position="1"/>
        <end position="43"/>
    </location>
</feature>
<keyword evidence="5" id="KW-1185">Reference proteome</keyword>
<organism evidence="4 5">
    <name type="scientific">Virgibacillus byunsanensis</name>
    <dbReference type="NCBI Taxonomy" id="570945"/>
    <lineage>
        <taxon>Bacteria</taxon>
        <taxon>Bacillati</taxon>
        <taxon>Bacillota</taxon>
        <taxon>Bacilli</taxon>
        <taxon>Bacillales</taxon>
        <taxon>Bacillaceae</taxon>
        <taxon>Virgibacillus</taxon>
    </lineage>
</organism>
<protein>
    <submittedName>
        <fullName evidence="4">Helix-turn-helix transcriptional regulator</fullName>
    </submittedName>
</protein>
<keyword evidence="2" id="KW-0804">Transcription</keyword>
<dbReference type="InterPro" id="IPR000792">
    <property type="entry name" value="Tscrpt_reg_LuxR_C"/>
</dbReference>
<accession>A0ABW3LRE9</accession>
<sequence length="43" mass="5024">MGADTDQISKEIHISIHTVKAHMKKIYSKLEVKNKVDLILKYR</sequence>
<dbReference type="Pfam" id="PF00196">
    <property type="entry name" value="GerE"/>
    <property type="match status" value="1"/>
</dbReference>
<dbReference type="SUPFAM" id="SSF46894">
    <property type="entry name" value="C-terminal effector domain of the bipartite response regulators"/>
    <property type="match status" value="1"/>
</dbReference>
<dbReference type="InterPro" id="IPR036388">
    <property type="entry name" value="WH-like_DNA-bd_sf"/>
</dbReference>